<comment type="caution">
    <text evidence="2">The sequence shown here is derived from an EMBL/GenBank/DDBJ whole genome shotgun (WGS) entry which is preliminary data.</text>
</comment>
<accession>A0A0G0LNM1</accession>
<dbReference type="Proteomes" id="UP000034207">
    <property type="component" value="Unassembled WGS sequence"/>
</dbReference>
<dbReference type="EMBL" id="LBVV01000019">
    <property type="protein sequence ID" value="KKQ93503.1"/>
    <property type="molecule type" value="Genomic_DNA"/>
</dbReference>
<gene>
    <name evidence="2" type="ORF">UT18_C0019G0005</name>
</gene>
<evidence type="ECO:0000313" key="3">
    <source>
        <dbReference type="Proteomes" id="UP000034207"/>
    </source>
</evidence>
<evidence type="ECO:0000313" key="2">
    <source>
        <dbReference type="EMBL" id="KKQ93503.1"/>
    </source>
</evidence>
<dbReference type="AlphaFoldDB" id="A0A0G0LNM1"/>
<feature type="compositionally biased region" description="Basic and acidic residues" evidence="1">
    <location>
        <begin position="65"/>
        <end position="79"/>
    </location>
</feature>
<proteinExistence type="predicted"/>
<name>A0A0G0LNM1_UNCC2</name>
<feature type="region of interest" description="Disordered" evidence="1">
    <location>
        <begin position="1"/>
        <end position="87"/>
    </location>
</feature>
<organism evidence="2 3">
    <name type="scientific">candidate division CPR2 bacterium GW2011_GWC2_39_10</name>
    <dbReference type="NCBI Taxonomy" id="1618345"/>
    <lineage>
        <taxon>Bacteria</taxon>
        <taxon>Bacteria division CPR2</taxon>
    </lineage>
</organism>
<sequence>MEGERPTGAGPRGEEYFGTTRPENDEQFLGQSLPPEKEEDIRPRDFTFEGKGEEFGEPITDEEGKETAERYRQAEKEEPTLQPDEEK</sequence>
<evidence type="ECO:0000256" key="1">
    <source>
        <dbReference type="SAM" id="MobiDB-lite"/>
    </source>
</evidence>
<reference evidence="2 3" key="1">
    <citation type="journal article" date="2015" name="Nature">
        <title>rRNA introns, odd ribosomes, and small enigmatic genomes across a large radiation of phyla.</title>
        <authorList>
            <person name="Brown C.T."/>
            <person name="Hug L.A."/>
            <person name="Thomas B.C."/>
            <person name="Sharon I."/>
            <person name="Castelle C.J."/>
            <person name="Singh A."/>
            <person name="Wilkins M.J."/>
            <person name="Williams K.H."/>
            <person name="Banfield J.F."/>
        </authorList>
    </citation>
    <scope>NUCLEOTIDE SEQUENCE [LARGE SCALE GENOMIC DNA]</scope>
</reference>
<feature type="compositionally biased region" description="Basic and acidic residues" evidence="1">
    <location>
        <begin position="35"/>
        <end position="54"/>
    </location>
</feature>
<feature type="compositionally biased region" description="Acidic residues" evidence="1">
    <location>
        <begin position="55"/>
        <end position="64"/>
    </location>
</feature>
<protein>
    <submittedName>
        <fullName evidence="2">Uncharacterized protein</fullName>
    </submittedName>
</protein>